<dbReference type="Proteomes" id="UP001567538">
    <property type="component" value="Unassembled WGS sequence"/>
</dbReference>
<dbReference type="AlphaFoldDB" id="A0ABD1ILG4"/>
<protein>
    <submittedName>
        <fullName evidence="2">Uncharacterized protein</fullName>
    </submittedName>
</protein>
<evidence type="ECO:0000313" key="3">
    <source>
        <dbReference type="Proteomes" id="UP001567538"/>
    </source>
</evidence>
<feature type="region of interest" description="Disordered" evidence="1">
    <location>
        <begin position="23"/>
        <end position="45"/>
    </location>
</feature>
<evidence type="ECO:0000256" key="1">
    <source>
        <dbReference type="SAM" id="MobiDB-lite"/>
    </source>
</evidence>
<dbReference type="EMBL" id="JBEAFC010000001">
    <property type="protein sequence ID" value="KAL1569330.1"/>
    <property type="molecule type" value="Genomic_DNA"/>
</dbReference>
<evidence type="ECO:0000313" key="2">
    <source>
        <dbReference type="EMBL" id="KAL1569330.1"/>
    </source>
</evidence>
<organism evidence="2 3">
    <name type="scientific">Salvia divinorum</name>
    <name type="common">Maria pastora</name>
    <name type="synonym">Diviner's sage</name>
    <dbReference type="NCBI Taxonomy" id="28513"/>
    <lineage>
        <taxon>Eukaryota</taxon>
        <taxon>Viridiplantae</taxon>
        <taxon>Streptophyta</taxon>
        <taxon>Embryophyta</taxon>
        <taxon>Tracheophyta</taxon>
        <taxon>Spermatophyta</taxon>
        <taxon>Magnoliopsida</taxon>
        <taxon>eudicotyledons</taxon>
        <taxon>Gunneridae</taxon>
        <taxon>Pentapetalae</taxon>
        <taxon>asterids</taxon>
        <taxon>lamiids</taxon>
        <taxon>Lamiales</taxon>
        <taxon>Lamiaceae</taxon>
        <taxon>Nepetoideae</taxon>
        <taxon>Mentheae</taxon>
        <taxon>Salviinae</taxon>
        <taxon>Salvia</taxon>
        <taxon>Salvia subgen. Calosphace</taxon>
    </lineage>
</organism>
<proteinExistence type="predicted"/>
<accession>A0ABD1ILG4</accession>
<keyword evidence="3" id="KW-1185">Reference proteome</keyword>
<name>A0ABD1ILG4_SALDI</name>
<feature type="region of interest" description="Disordered" evidence="1">
    <location>
        <begin position="61"/>
        <end position="80"/>
    </location>
</feature>
<reference evidence="2 3" key="1">
    <citation type="submission" date="2024-06" db="EMBL/GenBank/DDBJ databases">
        <title>A chromosome level genome sequence of Diviner's sage (Salvia divinorum).</title>
        <authorList>
            <person name="Ford S.A."/>
            <person name="Ro D.-K."/>
            <person name="Ness R.W."/>
            <person name="Phillips M.A."/>
        </authorList>
    </citation>
    <scope>NUCLEOTIDE SEQUENCE [LARGE SCALE GENOMIC DNA]</scope>
    <source>
        <strain evidence="2">SAF-2024a</strain>
        <tissue evidence="2">Leaf</tissue>
    </source>
</reference>
<gene>
    <name evidence="2" type="ORF">AAHA92_00820</name>
</gene>
<sequence>MVSLLSKHSSSLTIHSSSLTIVDQKSSKHTPFKKNTPTKSPKLITPKREYATTYVTPTKKIKLSLHEPSPSKNLEPPPSKNLEAMCRSLKEAHTKLKKEVNELFRRLSSAGNGQPIEGFLLENTPLLKLYDIFMEMKMDTTYKDQEATSSLIPVLIPDSSSDV</sequence>
<comment type="caution">
    <text evidence="2">The sequence shown here is derived from an EMBL/GenBank/DDBJ whole genome shotgun (WGS) entry which is preliminary data.</text>
</comment>